<dbReference type="UniPathway" id="UPA00113">
    <property type="reaction ID" value="UER00532"/>
</dbReference>
<evidence type="ECO:0000256" key="1">
    <source>
        <dbReference type="ARBA" id="ARBA00004496"/>
    </source>
</evidence>
<feature type="binding site" evidence="18">
    <location>
        <position position="423"/>
    </location>
    <ligand>
        <name>acetyl-CoA</name>
        <dbReference type="ChEBI" id="CHEBI:57288"/>
    </ligand>
</feature>
<keyword evidence="5 18" id="KW-0808">Transferase</keyword>
<dbReference type="GO" id="GO:0071555">
    <property type="term" value="P:cell wall organization"/>
    <property type="evidence" value="ECO:0007669"/>
    <property type="project" value="UniProtKB-KW"/>
</dbReference>
<feature type="binding site" evidence="18">
    <location>
        <position position="334"/>
    </location>
    <ligand>
        <name>UDP-N-acetyl-alpha-D-glucosamine</name>
        <dbReference type="ChEBI" id="CHEBI:57705"/>
    </ligand>
</feature>
<keyword evidence="4 18" id="KW-0963">Cytoplasm</keyword>
<dbReference type="InterPro" id="IPR029044">
    <property type="entry name" value="Nucleotide-diphossugar_trans"/>
</dbReference>
<evidence type="ECO:0000259" key="19">
    <source>
        <dbReference type="Pfam" id="PF12804"/>
    </source>
</evidence>
<evidence type="ECO:0000256" key="17">
    <source>
        <dbReference type="ARBA" id="ARBA00049628"/>
    </source>
</evidence>
<protein>
    <recommendedName>
        <fullName evidence="18">Bifunctional protein GlmU</fullName>
    </recommendedName>
    <domain>
        <recommendedName>
            <fullName evidence="18">UDP-N-acetylglucosamine pyrophosphorylase</fullName>
            <ecNumber evidence="18">2.7.7.23</ecNumber>
        </recommendedName>
        <alternativeName>
            <fullName evidence="18">N-acetylglucosamine-1-phosphate uridyltransferase</fullName>
        </alternativeName>
    </domain>
    <domain>
        <recommendedName>
            <fullName evidence="18">Glucosamine-1-phosphate N-acetyltransferase</fullName>
            <ecNumber evidence="18">2.3.1.157</ecNumber>
        </recommendedName>
    </domain>
</protein>
<dbReference type="InterPro" id="IPR056729">
    <property type="entry name" value="GMPPB_C"/>
</dbReference>
<dbReference type="EC" id="2.3.1.157" evidence="18"/>
<feature type="region of interest" description="Linker" evidence="18">
    <location>
        <begin position="213"/>
        <end position="233"/>
    </location>
</feature>
<feature type="domain" description="MobA-like NTP transferase" evidence="19">
    <location>
        <begin position="5"/>
        <end position="111"/>
    </location>
</feature>
<evidence type="ECO:0000256" key="2">
    <source>
        <dbReference type="ARBA" id="ARBA00007707"/>
    </source>
</evidence>
<gene>
    <name evidence="18 21" type="primary">glmU</name>
    <name evidence="21" type="ORF">KB13_1056</name>
</gene>
<evidence type="ECO:0000256" key="16">
    <source>
        <dbReference type="ARBA" id="ARBA00048493"/>
    </source>
</evidence>
<feature type="domain" description="Mannose-1-phosphate guanyltransferase C-terminal" evidence="20">
    <location>
        <begin position="246"/>
        <end position="319"/>
    </location>
</feature>
<comment type="catalytic activity">
    <reaction evidence="16 18">
        <text>N-acetyl-alpha-D-glucosamine 1-phosphate + UTP + H(+) = UDP-N-acetyl-alpha-D-glucosamine + diphosphate</text>
        <dbReference type="Rhea" id="RHEA:13509"/>
        <dbReference type="ChEBI" id="CHEBI:15378"/>
        <dbReference type="ChEBI" id="CHEBI:33019"/>
        <dbReference type="ChEBI" id="CHEBI:46398"/>
        <dbReference type="ChEBI" id="CHEBI:57705"/>
        <dbReference type="ChEBI" id="CHEBI:57776"/>
        <dbReference type="EC" id="2.7.7.23"/>
    </reaction>
</comment>
<evidence type="ECO:0000256" key="6">
    <source>
        <dbReference type="ARBA" id="ARBA00022695"/>
    </source>
</evidence>
<proteinExistence type="inferred from homology"/>
<evidence type="ECO:0000256" key="8">
    <source>
        <dbReference type="ARBA" id="ARBA00022737"/>
    </source>
</evidence>
<evidence type="ECO:0000256" key="7">
    <source>
        <dbReference type="ARBA" id="ARBA00022723"/>
    </source>
</evidence>
<comment type="cofactor">
    <cofactor evidence="18">
        <name>Mg(2+)</name>
        <dbReference type="ChEBI" id="CHEBI:18420"/>
    </cofactor>
    <text evidence="18">Binds 1 Mg(2+) ion per subunit.</text>
</comment>
<keyword evidence="11 18" id="KW-0573">Peptidoglycan synthesis</keyword>
<evidence type="ECO:0000313" key="22">
    <source>
        <dbReference type="Proteomes" id="UP000004188"/>
    </source>
</evidence>
<comment type="pathway">
    <text evidence="18">Bacterial outer membrane biogenesis; LPS lipid A biosynthesis.</text>
</comment>
<feature type="binding site" evidence="18">
    <location>
        <position position="406"/>
    </location>
    <ligand>
        <name>acetyl-CoA</name>
        <dbReference type="ChEBI" id="CHEBI:57288"/>
    </ligand>
</feature>
<dbReference type="Gene3D" id="2.160.10.10">
    <property type="entry name" value="Hexapeptide repeat proteins"/>
    <property type="match status" value="1"/>
</dbReference>
<name>B6BVQ4_9PROT</name>
<dbReference type="HOGENOM" id="CLU_029499_15_2_4"/>
<dbReference type="GO" id="GO:0009252">
    <property type="term" value="P:peptidoglycan biosynthetic process"/>
    <property type="evidence" value="ECO:0007669"/>
    <property type="project" value="UniProtKB-UniRule"/>
</dbReference>
<dbReference type="SUPFAM" id="SSF53448">
    <property type="entry name" value="Nucleotide-diphospho-sugar transferases"/>
    <property type="match status" value="1"/>
</dbReference>
<comment type="similarity">
    <text evidence="2 18">In the C-terminal section; belongs to the transferase hexapeptide repeat family.</text>
</comment>
<dbReference type="AlphaFoldDB" id="B6BVQ4"/>
<evidence type="ECO:0000256" key="14">
    <source>
        <dbReference type="ARBA" id="ARBA00023316"/>
    </source>
</evidence>
<reference evidence="22" key="1">
    <citation type="journal article" date="2012" name="Stand. Genomic Sci.">
        <title>Genome sequence of strain HIMB624, a cultured representative from the OM43 clade of marine Betaproteobacteria.</title>
        <authorList>
            <person name="Huggett M.J."/>
            <person name="Hayakawa D.H."/>
            <person name="Rappe M.S."/>
        </authorList>
    </citation>
    <scope>NUCLEOTIDE SEQUENCE [LARGE SCALE GENOMIC DNA]</scope>
    <source>
        <strain evidence="22">KB13</strain>
    </source>
</reference>
<evidence type="ECO:0000259" key="20">
    <source>
        <dbReference type="Pfam" id="PF25087"/>
    </source>
</evidence>
<sequence>MKSSKPKVMQEFVGQPFLQRVINTAIELDPNKIIPIIGYKADEIKNYFSNQQLDFVIQKEQLGTGHAVMQAINEITSQLTLILYGDVPLINHEILLRLIDASKKTGIGLVTFDKTNPTGFGRIVRDDNKQKIIKIVEEKDCDHEQKKINEINTGIMCVQSDHLKKWLAQLDNNNAQKEYYLTDIIEFANKDKVEVAGIKAEIETSIQGINSMEELILLERMYMQEKAEQLINQGVKIIDPNRIDIRGTLTCEENVTIDVGCIFEGNVLVKKNSKIGPYNIINASQIGENTNLNAFNHIDDALIGDNCNIGPYARIRPATTLKNNINIGNFVEIKKSSIDDHSKINHLSYVGDTKIGKEVNIGAGTITCNYDGANKHQTIIEDNVFIGSDTQLIAPVLIKKGATIGAGSTITEDAPENKLTLSRVEQKNIDNWVRPKKK</sequence>
<comment type="caution">
    <text evidence="18">Lacks conserved residue(s) required for the propagation of feature annotation.</text>
</comment>
<evidence type="ECO:0000256" key="15">
    <source>
        <dbReference type="ARBA" id="ARBA00048247"/>
    </source>
</evidence>
<feature type="region of interest" description="N-acetyltransferase" evidence="18">
    <location>
        <begin position="234"/>
        <end position="438"/>
    </location>
</feature>
<evidence type="ECO:0000256" key="18">
    <source>
        <dbReference type="HAMAP-Rule" id="MF_01631"/>
    </source>
</evidence>
<feature type="binding site" evidence="18">
    <location>
        <position position="152"/>
    </location>
    <ligand>
        <name>UDP-N-acetyl-alpha-D-glucosamine</name>
        <dbReference type="ChEBI" id="CHEBI:57705"/>
    </ligand>
</feature>
<dbReference type="Proteomes" id="UP000004188">
    <property type="component" value="Unassembled WGS sequence"/>
</dbReference>
<dbReference type="GO" id="GO:0009245">
    <property type="term" value="P:lipid A biosynthetic process"/>
    <property type="evidence" value="ECO:0007669"/>
    <property type="project" value="UniProtKB-UniRule"/>
</dbReference>
<evidence type="ECO:0000256" key="12">
    <source>
        <dbReference type="ARBA" id="ARBA00023268"/>
    </source>
</evidence>
<dbReference type="Pfam" id="PF12804">
    <property type="entry name" value="NTP_transf_3"/>
    <property type="match status" value="1"/>
</dbReference>
<comment type="subcellular location">
    <subcellularLocation>
        <location evidence="1 18">Cytoplasm</location>
    </subcellularLocation>
</comment>
<dbReference type="InterPro" id="IPR038009">
    <property type="entry name" value="GlmU_C_LbH"/>
</dbReference>
<comment type="subunit">
    <text evidence="18">Homotrimer.</text>
</comment>
<feature type="binding site" evidence="18">
    <location>
        <position position="388"/>
    </location>
    <ligand>
        <name>acetyl-CoA</name>
        <dbReference type="ChEBI" id="CHEBI:57288"/>
    </ligand>
</feature>
<feature type="binding site" evidence="18">
    <location>
        <position position="121"/>
    </location>
    <ligand>
        <name>UDP-N-acetyl-alpha-D-glucosamine</name>
        <dbReference type="ChEBI" id="CHEBI:57705"/>
    </ligand>
</feature>
<evidence type="ECO:0000313" key="21">
    <source>
        <dbReference type="EMBL" id="EDZ64924.1"/>
    </source>
</evidence>
<dbReference type="NCBIfam" id="TIGR01173">
    <property type="entry name" value="glmU"/>
    <property type="match status" value="1"/>
</dbReference>
<comment type="pathway">
    <text evidence="18">Nucleotide-sugar biosynthesis; UDP-N-acetyl-alpha-D-glucosamine biosynthesis; UDP-N-acetyl-alpha-D-glucosamine from N-acetyl-alpha-D-glucosamine 1-phosphate: step 1/1.</text>
</comment>
<dbReference type="InterPro" id="IPR001451">
    <property type="entry name" value="Hexapep"/>
</dbReference>
<evidence type="ECO:0000256" key="13">
    <source>
        <dbReference type="ARBA" id="ARBA00023315"/>
    </source>
</evidence>
<accession>B6BVQ4</accession>
<feature type="binding site" evidence="18">
    <location>
        <position position="210"/>
    </location>
    <ligand>
        <name>Mg(2+)</name>
        <dbReference type="ChEBI" id="CHEBI:18420"/>
    </ligand>
</feature>
<comment type="function">
    <text evidence="17 18">Catalyzes the last two sequential reactions in the de novo biosynthetic pathway for UDP-N-acetylglucosamine (UDP-GlcNAc). The C-terminal domain catalyzes the transfer of acetyl group from acetyl coenzyme A to glucosamine-1-phosphate (GlcN-1-P) to produce N-acetylglucosamine-1-phosphate (GlcNAc-1-P), which is converted into UDP-GlcNAc by the transfer of uridine 5-monophosphate (from uridine 5-triphosphate), a reaction catalyzed by the N-terminal domain.</text>
</comment>
<organism evidence="21 22">
    <name type="scientific">beta proteobacterium KB13</name>
    <dbReference type="NCBI Taxonomy" id="314607"/>
    <lineage>
        <taxon>Bacteria</taxon>
        <taxon>Pseudomonadati</taxon>
        <taxon>Pseudomonadota</taxon>
        <taxon>Betaproteobacteria</taxon>
        <taxon>Nitrosomonadales</taxon>
        <taxon>OM43 clade</taxon>
    </lineage>
</organism>
<dbReference type="InterPro" id="IPR005882">
    <property type="entry name" value="Bifunctional_GlmU"/>
</dbReference>
<dbReference type="GO" id="GO:0008360">
    <property type="term" value="P:regulation of cell shape"/>
    <property type="evidence" value="ECO:0007669"/>
    <property type="project" value="UniProtKB-KW"/>
</dbReference>
<keyword evidence="14 18" id="KW-0961">Cell wall biogenesis/degradation</keyword>
<dbReference type="PANTHER" id="PTHR43584">
    <property type="entry name" value="NUCLEOTIDYL TRANSFERASE"/>
    <property type="match status" value="1"/>
</dbReference>
<keyword evidence="22" id="KW-1185">Reference proteome</keyword>
<keyword evidence="13 18" id="KW-0012">Acyltransferase</keyword>
<feature type="binding site" evidence="18">
    <location>
        <position position="137"/>
    </location>
    <ligand>
        <name>UDP-N-acetyl-alpha-D-glucosamine</name>
        <dbReference type="ChEBI" id="CHEBI:57705"/>
    </ligand>
</feature>
<keyword evidence="6 18" id="KW-0548">Nucleotidyltransferase</keyword>
<feature type="binding site" evidence="18">
    <location>
        <position position="316"/>
    </location>
    <ligand>
        <name>UDP-N-acetyl-alpha-D-glucosamine</name>
        <dbReference type="ChEBI" id="CHEBI:57705"/>
    </ligand>
</feature>
<feature type="binding site" evidence="18">
    <location>
        <position position="210"/>
    </location>
    <ligand>
        <name>UDP-N-acetyl-alpha-D-glucosamine</name>
        <dbReference type="ChEBI" id="CHEBI:57705"/>
    </ligand>
</feature>
<dbReference type="InterPro" id="IPR025877">
    <property type="entry name" value="MobA-like_NTP_Trfase"/>
</dbReference>
<evidence type="ECO:0000256" key="9">
    <source>
        <dbReference type="ARBA" id="ARBA00022842"/>
    </source>
</evidence>
<comment type="pathway">
    <text evidence="18">Nucleotide-sugar biosynthesis; UDP-N-acetyl-alpha-D-glucosamine biosynthesis; N-acetyl-alpha-D-glucosamine 1-phosphate from alpha-D-glucosamine 6-phosphate (route II): step 2/2.</text>
</comment>
<evidence type="ECO:0000256" key="5">
    <source>
        <dbReference type="ARBA" id="ARBA00022679"/>
    </source>
</evidence>
<dbReference type="GO" id="GO:0006048">
    <property type="term" value="P:UDP-N-acetylglucosamine biosynthetic process"/>
    <property type="evidence" value="ECO:0007669"/>
    <property type="project" value="UniProtKB-UniPathway"/>
</dbReference>
<evidence type="ECO:0000256" key="11">
    <source>
        <dbReference type="ARBA" id="ARBA00022984"/>
    </source>
</evidence>
<feature type="binding site" evidence="18">
    <location>
        <begin position="369"/>
        <end position="370"/>
    </location>
    <ligand>
        <name>acetyl-CoA</name>
        <dbReference type="ChEBI" id="CHEBI:57288"/>
    </ligand>
</feature>
<keyword evidence="7 18" id="KW-0479">Metal-binding</keyword>
<comment type="similarity">
    <text evidence="3 18">In the N-terminal section; belongs to the N-acetylglucosamine-1-phosphate uridyltransferase family.</text>
</comment>
<dbReference type="EC" id="2.7.7.23" evidence="18"/>
<feature type="binding site" evidence="18">
    <location>
        <position position="86"/>
    </location>
    <ligand>
        <name>Mg(2+)</name>
        <dbReference type="ChEBI" id="CHEBI:18420"/>
    </ligand>
</feature>
<dbReference type="GO" id="GO:0000287">
    <property type="term" value="F:magnesium ion binding"/>
    <property type="evidence" value="ECO:0007669"/>
    <property type="project" value="UniProtKB-UniRule"/>
</dbReference>
<feature type="active site" description="Proton acceptor" evidence="18">
    <location>
        <position position="346"/>
    </location>
</feature>
<keyword evidence="8 18" id="KW-0677">Repeat</keyword>
<dbReference type="GO" id="GO:0003977">
    <property type="term" value="F:UDP-N-acetylglucosamine diphosphorylase activity"/>
    <property type="evidence" value="ECO:0007669"/>
    <property type="project" value="UniProtKB-UniRule"/>
</dbReference>
<feature type="binding site" evidence="18">
    <location>
        <begin position="84"/>
        <end position="86"/>
    </location>
    <ligand>
        <name>UDP-N-acetyl-alpha-D-glucosamine</name>
        <dbReference type="ChEBI" id="CHEBI:57705"/>
    </ligand>
</feature>
<dbReference type="Gene3D" id="3.90.550.10">
    <property type="entry name" value="Spore Coat Polysaccharide Biosynthesis Protein SpsA, Chain A"/>
    <property type="match status" value="1"/>
</dbReference>
<keyword evidence="9 18" id="KW-0460">Magnesium</keyword>
<dbReference type="CDD" id="cd03353">
    <property type="entry name" value="LbH_GlmU_C"/>
    <property type="match status" value="1"/>
</dbReference>
<evidence type="ECO:0000256" key="3">
    <source>
        <dbReference type="ARBA" id="ARBA00007947"/>
    </source>
</evidence>
<keyword evidence="10 18" id="KW-0133">Cell shape</keyword>
<feature type="binding site" evidence="18">
    <location>
        <begin position="63"/>
        <end position="64"/>
    </location>
    <ligand>
        <name>UDP-N-acetyl-alpha-D-glucosamine</name>
        <dbReference type="ChEBI" id="CHEBI:57705"/>
    </ligand>
</feature>
<dbReference type="GO" id="GO:0000902">
    <property type="term" value="P:cell morphogenesis"/>
    <property type="evidence" value="ECO:0007669"/>
    <property type="project" value="UniProtKB-UniRule"/>
</dbReference>
<dbReference type="eggNOG" id="COG1207">
    <property type="taxonomic scope" value="Bacteria"/>
</dbReference>
<evidence type="ECO:0000256" key="10">
    <source>
        <dbReference type="ARBA" id="ARBA00022960"/>
    </source>
</evidence>
<keyword evidence="12 18" id="KW-0511">Multifunctional enzyme</keyword>
<dbReference type="GO" id="GO:0019134">
    <property type="term" value="F:glucosamine-1-phosphate N-acetyltransferase activity"/>
    <property type="evidence" value="ECO:0007669"/>
    <property type="project" value="UniProtKB-UniRule"/>
</dbReference>
<dbReference type="Pfam" id="PF25087">
    <property type="entry name" value="GMPPB_C"/>
    <property type="match status" value="1"/>
</dbReference>
<feature type="binding site" evidence="18">
    <location>
        <position position="7"/>
    </location>
    <ligand>
        <name>UDP-N-acetyl-alpha-D-glucosamine</name>
        <dbReference type="ChEBI" id="CHEBI:57705"/>
    </ligand>
</feature>
<feature type="region of interest" description="Pyrophosphorylase" evidence="18">
    <location>
        <begin position="1"/>
        <end position="212"/>
    </location>
</feature>
<dbReference type="HAMAP" id="MF_01631">
    <property type="entry name" value="GlmU"/>
    <property type="match status" value="1"/>
</dbReference>
<dbReference type="SUPFAM" id="SSF51161">
    <property type="entry name" value="Trimeric LpxA-like enzymes"/>
    <property type="match status" value="1"/>
</dbReference>
<dbReference type="EMBL" id="DS995299">
    <property type="protein sequence ID" value="EDZ64924.1"/>
    <property type="molecule type" value="Genomic_DNA"/>
</dbReference>
<dbReference type="Pfam" id="PF00132">
    <property type="entry name" value="Hexapep"/>
    <property type="match status" value="1"/>
</dbReference>
<feature type="binding site" evidence="18">
    <location>
        <position position="58"/>
    </location>
    <ligand>
        <name>UDP-N-acetyl-alpha-D-glucosamine</name>
        <dbReference type="ChEBI" id="CHEBI:57705"/>
    </ligand>
</feature>
<feature type="binding site" evidence="18">
    <location>
        <position position="349"/>
    </location>
    <ligand>
        <name>UDP-N-acetyl-alpha-D-glucosamine</name>
        <dbReference type="ChEBI" id="CHEBI:57705"/>
    </ligand>
</feature>
<dbReference type="InterPro" id="IPR011004">
    <property type="entry name" value="Trimer_LpxA-like_sf"/>
</dbReference>
<feature type="binding site" evidence="18">
    <location>
        <position position="360"/>
    </location>
    <ligand>
        <name>UDP-N-acetyl-alpha-D-glucosamine</name>
        <dbReference type="ChEBI" id="CHEBI:57705"/>
    </ligand>
</feature>
<dbReference type="InterPro" id="IPR050065">
    <property type="entry name" value="GlmU-like"/>
</dbReference>
<comment type="catalytic activity">
    <reaction evidence="15 18">
        <text>alpha-D-glucosamine 1-phosphate + acetyl-CoA = N-acetyl-alpha-D-glucosamine 1-phosphate + CoA + H(+)</text>
        <dbReference type="Rhea" id="RHEA:13725"/>
        <dbReference type="ChEBI" id="CHEBI:15378"/>
        <dbReference type="ChEBI" id="CHEBI:57287"/>
        <dbReference type="ChEBI" id="CHEBI:57288"/>
        <dbReference type="ChEBI" id="CHEBI:57776"/>
        <dbReference type="ChEBI" id="CHEBI:58516"/>
        <dbReference type="EC" id="2.3.1.157"/>
    </reaction>
</comment>
<dbReference type="UniPathway" id="UPA00973"/>
<dbReference type="STRING" id="314607.KB13_1056"/>
<dbReference type="GO" id="GO:0016020">
    <property type="term" value="C:membrane"/>
    <property type="evidence" value="ECO:0007669"/>
    <property type="project" value="GOC"/>
</dbReference>
<dbReference type="PANTHER" id="PTHR43584:SF3">
    <property type="entry name" value="BIFUNCTIONAL PROTEIN GLMU"/>
    <property type="match status" value="1"/>
</dbReference>
<dbReference type="GO" id="GO:0005737">
    <property type="term" value="C:cytoplasm"/>
    <property type="evidence" value="ECO:0007669"/>
    <property type="project" value="UniProtKB-SubCell"/>
</dbReference>
<feature type="binding site" evidence="18">
    <location>
        <position position="363"/>
    </location>
    <ligand>
        <name>acetyl-CoA</name>
        <dbReference type="ChEBI" id="CHEBI:57288"/>
    </ligand>
</feature>
<dbReference type="CDD" id="cd02540">
    <property type="entry name" value="GT2_GlmU_N_bac"/>
    <property type="match status" value="1"/>
</dbReference>
<evidence type="ECO:0000256" key="4">
    <source>
        <dbReference type="ARBA" id="ARBA00022490"/>
    </source>
</evidence>